<dbReference type="GO" id="GO:0006508">
    <property type="term" value="P:proteolysis"/>
    <property type="evidence" value="ECO:0007669"/>
    <property type="project" value="UniProtKB-KW"/>
</dbReference>
<dbReference type="InterPro" id="IPR043504">
    <property type="entry name" value="Peptidase_S1_PA_chymotrypsin"/>
</dbReference>
<keyword evidence="2" id="KW-0378">Hydrolase</keyword>
<dbReference type="EMBL" id="OD005134">
    <property type="protein sequence ID" value="CAD7411084.1"/>
    <property type="molecule type" value="Genomic_DNA"/>
</dbReference>
<evidence type="ECO:0000313" key="6">
    <source>
        <dbReference type="EMBL" id="CAD7411084.1"/>
    </source>
</evidence>
<name>A0A7R9H7Q6_TIMPO</name>
<dbReference type="AlphaFoldDB" id="A0A7R9H7Q6"/>
<dbReference type="PROSITE" id="PS00134">
    <property type="entry name" value="TRYPSIN_HIS"/>
    <property type="match status" value="1"/>
</dbReference>
<evidence type="ECO:0000256" key="1">
    <source>
        <dbReference type="ARBA" id="ARBA00022670"/>
    </source>
</evidence>
<dbReference type="InterPro" id="IPR050430">
    <property type="entry name" value="Peptidase_S1"/>
</dbReference>
<dbReference type="PANTHER" id="PTHR24276:SF91">
    <property type="entry name" value="AT26814P-RELATED"/>
    <property type="match status" value="1"/>
</dbReference>
<reference evidence="6" key="1">
    <citation type="submission" date="2020-11" db="EMBL/GenBank/DDBJ databases">
        <authorList>
            <person name="Tran Van P."/>
        </authorList>
    </citation>
    <scope>NUCLEOTIDE SEQUENCE</scope>
</reference>
<gene>
    <name evidence="6" type="ORF">TPSB3V08_LOCUS7688</name>
</gene>
<keyword evidence="3" id="KW-0720">Serine protease</keyword>
<sequence length="201" mass="22305">MADAFFRLSADVSYPVYIRQAVTDSPNWDGPASALRARYEHATSTLRARYEPFALVRRLLVLPTNTKGFVSLVGTCFLRARKQGELLALEYGGSLFCGSSAIGDYWVLTAGHCLYFFKAEDIKVRAGSLQQNQNGTLHEVAELMYHPKFDMSLDVDNDIGLIKATASRGMLASDAIGCGVRRASRGPPKRHHFKPRVVHRV</sequence>
<dbReference type="InterPro" id="IPR018114">
    <property type="entry name" value="TRYPSIN_HIS"/>
</dbReference>
<dbReference type="Gene3D" id="2.40.10.10">
    <property type="entry name" value="Trypsin-like serine proteases"/>
    <property type="match status" value="1"/>
</dbReference>
<dbReference type="GO" id="GO:0004252">
    <property type="term" value="F:serine-type endopeptidase activity"/>
    <property type="evidence" value="ECO:0007669"/>
    <property type="project" value="InterPro"/>
</dbReference>
<keyword evidence="1" id="KW-0645">Protease</keyword>
<feature type="domain" description="Peptidase S1" evidence="5">
    <location>
        <begin position="88"/>
        <end position="167"/>
    </location>
</feature>
<proteinExistence type="predicted"/>
<keyword evidence="4" id="KW-1015">Disulfide bond</keyword>
<evidence type="ECO:0000256" key="2">
    <source>
        <dbReference type="ARBA" id="ARBA00022801"/>
    </source>
</evidence>
<organism evidence="6">
    <name type="scientific">Timema poppense</name>
    <name type="common">Walking stick</name>
    <dbReference type="NCBI Taxonomy" id="170557"/>
    <lineage>
        <taxon>Eukaryota</taxon>
        <taxon>Metazoa</taxon>
        <taxon>Ecdysozoa</taxon>
        <taxon>Arthropoda</taxon>
        <taxon>Hexapoda</taxon>
        <taxon>Insecta</taxon>
        <taxon>Pterygota</taxon>
        <taxon>Neoptera</taxon>
        <taxon>Polyneoptera</taxon>
        <taxon>Phasmatodea</taxon>
        <taxon>Timematodea</taxon>
        <taxon>Timematoidea</taxon>
        <taxon>Timematidae</taxon>
        <taxon>Timema</taxon>
    </lineage>
</organism>
<accession>A0A7R9H7Q6</accession>
<dbReference type="SUPFAM" id="SSF50494">
    <property type="entry name" value="Trypsin-like serine proteases"/>
    <property type="match status" value="1"/>
</dbReference>
<dbReference type="FunFam" id="2.40.10.10:FF:000068">
    <property type="entry name" value="transmembrane protease serine 2"/>
    <property type="match status" value="1"/>
</dbReference>
<dbReference type="PANTHER" id="PTHR24276">
    <property type="entry name" value="POLYSERASE-RELATED"/>
    <property type="match status" value="1"/>
</dbReference>
<protein>
    <recommendedName>
        <fullName evidence="5">Peptidase S1 domain-containing protein</fullName>
    </recommendedName>
</protein>
<dbReference type="Pfam" id="PF00089">
    <property type="entry name" value="Trypsin"/>
    <property type="match status" value="1"/>
</dbReference>
<evidence type="ECO:0000256" key="4">
    <source>
        <dbReference type="ARBA" id="ARBA00023157"/>
    </source>
</evidence>
<dbReference type="InterPro" id="IPR001254">
    <property type="entry name" value="Trypsin_dom"/>
</dbReference>
<dbReference type="InterPro" id="IPR009003">
    <property type="entry name" value="Peptidase_S1_PA"/>
</dbReference>
<evidence type="ECO:0000256" key="3">
    <source>
        <dbReference type="ARBA" id="ARBA00022825"/>
    </source>
</evidence>
<evidence type="ECO:0000259" key="5">
    <source>
        <dbReference type="Pfam" id="PF00089"/>
    </source>
</evidence>